<dbReference type="AlphaFoldDB" id="A0A4S8LIV6"/>
<accession>A0A4S8LIV6</accession>
<protein>
    <recommendedName>
        <fullName evidence="3">RNI-like protein</fullName>
    </recommendedName>
</protein>
<evidence type="ECO:0000313" key="2">
    <source>
        <dbReference type="Proteomes" id="UP000297245"/>
    </source>
</evidence>
<proteinExistence type="predicted"/>
<keyword evidence="2" id="KW-1185">Reference proteome</keyword>
<evidence type="ECO:0008006" key="3">
    <source>
        <dbReference type="Google" id="ProtNLM"/>
    </source>
</evidence>
<dbReference type="EMBL" id="ML179387">
    <property type="protein sequence ID" value="THU88984.1"/>
    <property type="molecule type" value="Genomic_DNA"/>
</dbReference>
<sequence>MRDAARGGLRQKSHQGVVDFLGKEGLLNERVMEVFRSSEVRKIVLGASMSDEGGLNLGGRGVLDVLDKPNSFMFLTEIDFGGTKLEDGDLAKIGRLPKLTSVGLDQTGIGNEGIFNLVPLKQTLLRLSIAMNPDVDDDAVPALVVLHKLSKLCIIDTGIGMGGLRRMAKVIDEEGRVIDVEIPARCEEYVESIPTRYVLYPQPPLIALPAMCAKLSAGALKRNLEAHKSVNGSILAGGTKEEMRERLQEILRIREMDMVVWGMVFGHGE</sequence>
<gene>
    <name evidence="1" type="ORF">K435DRAFT_678904</name>
</gene>
<dbReference type="InterPro" id="IPR032675">
    <property type="entry name" value="LRR_dom_sf"/>
</dbReference>
<dbReference type="SUPFAM" id="SSF52047">
    <property type="entry name" value="RNI-like"/>
    <property type="match status" value="1"/>
</dbReference>
<dbReference type="Gene3D" id="3.80.10.10">
    <property type="entry name" value="Ribonuclease Inhibitor"/>
    <property type="match status" value="1"/>
</dbReference>
<reference evidence="1 2" key="1">
    <citation type="journal article" date="2019" name="Nat. Ecol. Evol.">
        <title>Megaphylogeny resolves global patterns of mushroom evolution.</title>
        <authorList>
            <person name="Varga T."/>
            <person name="Krizsan K."/>
            <person name="Foldi C."/>
            <person name="Dima B."/>
            <person name="Sanchez-Garcia M."/>
            <person name="Sanchez-Ramirez S."/>
            <person name="Szollosi G.J."/>
            <person name="Szarkandi J.G."/>
            <person name="Papp V."/>
            <person name="Albert L."/>
            <person name="Andreopoulos W."/>
            <person name="Angelini C."/>
            <person name="Antonin V."/>
            <person name="Barry K.W."/>
            <person name="Bougher N.L."/>
            <person name="Buchanan P."/>
            <person name="Buyck B."/>
            <person name="Bense V."/>
            <person name="Catcheside P."/>
            <person name="Chovatia M."/>
            <person name="Cooper J."/>
            <person name="Damon W."/>
            <person name="Desjardin D."/>
            <person name="Finy P."/>
            <person name="Geml J."/>
            <person name="Haridas S."/>
            <person name="Hughes K."/>
            <person name="Justo A."/>
            <person name="Karasinski D."/>
            <person name="Kautmanova I."/>
            <person name="Kiss B."/>
            <person name="Kocsube S."/>
            <person name="Kotiranta H."/>
            <person name="LaButti K.M."/>
            <person name="Lechner B.E."/>
            <person name="Liimatainen K."/>
            <person name="Lipzen A."/>
            <person name="Lukacs Z."/>
            <person name="Mihaltcheva S."/>
            <person name="Morgado L.N."/>
            <person name="Niskanen T."/>
            <person name="Noordeloos M.E."/>
            <person name="Ohm R.A."/>
            <person name="Ortiz-Santana B."/>
            <person name="Ovrebo C."/>
            <person name="Racz N."/>
            <person name="Riley R."/>
            <person name="Savchenko A."/>
            <person name="Shiryaev A."/>
            <person name="Soop K."/>
            <person name="Spirin V."/>
            <person name="Szebenyi C."/>
            <person name="Tomsovsky M."/>
            <person name="Tulloss R.E."/>
            <person name="Uehling J."/>
            <person name="Grigoriev I.V."/>
            <person name="Vagvolgyi C."/>
            <person name="Papp T."/>
            <person name="Martin F.M."/>
            <person name="Miettinen O."/>
            <person name="Hibbett D.S."/>
            <person name="Nagy L.G."/>
        </authorList>
    </citation>
    <scope>NUCLEOTIDE SEQUENCE [LARGE SCALE GENOMIC DNA]</scope>
    <source>
        <strain evidence="1 2">CBS 962.96</strain>
    </source>
</reference>
<dbReference type="OrthoDB" id="120976at2759"/>
<dbReference type="Proteomes" id="UP000297245">
    <property type="component" value="Unassembled WGS sequence"/>
</dbReference>
<organism evidence="1 2">
    <name type="scientific">Dendrothele bispora (strain CBS 962.96)</name>
    <dbReference type="NCBI Taxonomy" id="1314807"/>
    <lineage>
        <taxon>Eukaryota</taxon>
        <taxon>Fungi</taxon>
        <taxon>Dikarya</taxon>
        <taxon>Basidiomycota</taxon>
        <taxon>Agaricomycotina</taxon>
        <taxon>Agaricomycetes</taxon>
        <taxon>Agaricomycetidae</taxon>
        <taxon>Agaricales</taxon>
        <taxon>Agaricales incertae sedis</taxon>
        <taxon>Dendrothele</taxon>
    </lineage>
</organism>
<evidence type="ECO:0000313" key="1">
    <source>
        <dbReference type="EMBL" id="THU88984.1"/>
    </source>
</evidence>
<name>A0A4S8LIV6_DENBC</name>